<evidence type="ECO:0000256" key="4">
    <source>
        <dbReference type="ARBA" id="ARBA00022775"/>
    </source>
</evidence>
<dbReference type="SUPFAM" id="SSF103473">
    <property type="entry name" value="MFS general substrate transporter"/>
    <property type="match status" value="1"/>
</dbReference>
<feature type="transmembrane region" description="Helical" evidence="9">
    <location>
        <begin position="360"/>
        <end position="382"/>
    </location>
</feature>
<dbReference type="AlphaFoldDB" id="A0A915ECS0"/>
<keyword evidence="5 9" id="KW-1133">Transmembrane helix</keyword>
<evidence type="ECO:0000256" key="6">
    <source>
        <dbReference type="ARBA" id="ARBA00023136"/>
    </source>
</evidence>
<dbReference type="WBParaSite" id="jg5297">
    <property type="protein sequence ID" value="jg5297"/>
    <property type="gene ID" value="jg5297"/>
</dbReference>
<reference evidence="11" key="1">
    <citation type="submission" date="2022-11" db="UniProtKB">
        <authorList>
            <consortium name="WormBaseParasite"/>
        </authorList>
    </citation>
    <scope>IDENTIFICATION</scope>
</reference>
<evidence type="ECO:0000256" key="9">
    <source>
        <dbReference type="SAM" id="Phobius"/>
    </source>
</evidence>
<feature type="transmembrane region" description="Helical" evidence="9">
    <location>
        <begin position="501"/>
        <end position="525"/>
    </location>
</feature>
<protein>
    <submittedName>
        <fullName evidence="11">Vesicular acetylcholine transporter</fullName>
    </submittedName>
</protein>
<dbReference type="InterPro" id="IPR012337">
    <property type="entry name" value="RNaseH-like_sf"/>
</dbReference>
<feature type="compositionally biased region" description="Polar residues" evidence="8">
    <location>
        <begin position="704"/>
        <end position="714"/>
    </location>
</feature>
<feature type="transmembrane region" description="Helical" evidence="9">
    <location>
        <begin position="669"/>
        <end position="689"/>
    </location>
</feature>
<keyword evidence="6 9" id="KW-0472">Membrane</keyword>
<feature type="transmembrane region" description="Helical" evidence="9">
    <location>
        <begin position="603"/>
        <end position="628"/>
    </location>
</feature>
<feature type="transmembrane region" description="Helical" evidence="9">
    <location>
        <begin position="545"/>
        <end position="565"/>
    </location>
</feature>
<dbReference type="Gene3D" id="1.20.1250.20">
    <property type="entry name" value="MFS general substrate transporter like domains"/>
    <property type="match status" value="1"/>
</dbReference>
<dbReference type="InterPro" id="IPR050930">
    <property type="entry name" value="MFS_Vesicular_Transporter"/>
</dbReference>
<dbReference type="GO" id="GO:0030122">
    <property type="term" value="C:AP-2 adaptor complex"/>
    <property type="evidence" value="ECO:0007669"/>
    <property type="project" value="TreeGrafter"/>
</dbReference>
<keyword evidence="4" id="KW-0532">Neurotransmitter transport</keyword>
<keyword evidence="7" id="KW-0325">Glycoprotein</keyword>
<dbReference type="SUPFAM" id="SSF53098">
    <property type="entry name" value="Ribonuclease H-like"/>
    <property type="match status" value="1"/>
</dbReference>
<evidence type="ECO:0000256" key="1">
    <source>
        <dbReference type="ARBA" id="ARBA00004141"/>
    </source>
</evidence>
<feature type="transmembrane region" description="Helical" evidence="9">
    <location>
        <begin position="640"/>
        <end position="663"/>
    </location>
</feature>
<dbReference type="InterPro" id="IPR036259">
    <property type="entry name" value="MFS_trans_sf"/>
</dbReference>
<evidence type="ECO:0000313" key="11">
    <source>
        <dbReference type="WBParaSite" id="jg5297"/>
    </source>
</evidence>
<dbReference type="Proteomes" id="UP000887574">
    <property type="component" value="Unplaced"/>
</dbReference>
<dbReference type="GO" id="GO:0030121">
    <property type="term" value="C:AP-1 adaptor complex"/>
    <property type="evidence" value="ECO:0007669"/>
    <property type="project" value="TreeGrafter"/>
</dbReference>
<keyword evidence="10" id="KW-1185">Reference proteome</keyword>
<keyword evidence="2" id="KW-0813">Transport</keyword>
<evidence type="ECO:0000256" key="8">
    <source>
        <dbReference type="SAM" id="MobiDB-lite"/>
    </source>
</evidence>
<evidence type="ECO:0000256" key="2">
    <source>
        <dbReference type="ARBA" id="ARBA00022448"/>
    </source>
</evidence>
<evidence type="ECO:0000256" key="7">
    <source>
        <dbReference type="ARBA" id="ARBA00023180"/>
    </source>
</evidence>
<feature type="region of interest" description="Disordered" evidence="8">
    <location>
        <begin position="704"/>
        <end position="727"/>
    </location>
</feature>
<keyword evidence="3 9" id="KW-0812">Transmembrane</keyword>
<comment type="subcellular location">
    <subcellularLocation>
        <location evidence="1">Membrane</location>
        <topology evidence="1">Multi-pass membrane protein</topology>
    </subcellularLocation>
</comment>
<dbReference type="GO" id="GO:0005277">
    <property type="term" value="F:acetylcholine transmembrane transporter activity"/>
    <property type="evidence" value="ECO:0007669"/>
    <property type="project" value="TreeGrafter"/>
</dbReference>
<dbReference type="Pfam" id="PF07690">
    <property type="entry name" value="MFS_1"/>
    <property type="match status" value="1"/>
</dbReference>
<dbReference type="PANTHER" id="PTHR23506:SF13">
    <property type="entry name" value="VESICULAR ACETYLCHOLINE TRANSPORTER"/>
    <property type="match status" value="1"/>
</dbReference>
<feature type="region of interest" description="Disordered" evidence="8">
    <location>
        <begin position="741"/>
        <end position="771"/>
    </location>
</feature>
<sequence length="804" mass="88888">MRYVTDGASNMKAAIWDPFLNRNVDPVEQEMEFLLVDQAEYVTLDTPYNYEATIMSKKMNKWSLRSLIFHSIQEYLPLSGSLPNLMKQQNHWPKEQDTSYCSSKYSLVFSANNVFQTAAYLDDLNLVCLSQKWPTIEPSDAFLLKHVCRIIEPFREVTDSLQQDKNPSISRLLPGILCLSKFLQDQTTLRSICTKLRARLEIRFDHVLSSGMPGSDPIYVAASFFDPSVSCLDVLLGWEKKAKNAIKFIVEKFADDEDSQVEHVWVDEAVSEPIRKNLFSFYGTNLRPTIHLQSEISNLSEEIDAFLANLWNSGIPEEATLFWERNKSVYKQISPVALSVLASPVHSGGSFDYLDEEIELGWLFASKALLQIFVNPFSGFIIDRVGYELPMIIGLIVMFSSTAIFALGKSYGVLFFARSLQGFGSAFADTSGLAMIADRFTEENERSAALVLYSIAGKPVPFLILSFVCLIDAFMVFMVIQPKARKSPEIKQGEVVNGTPMWQLFMDPFIAVCSGALIMANVSLAFLEPTITNWIDSTMKDTPNWLVGMIWFPAFFPHVIGVYVTVKLLRKYPQHPWVLAVIGLAMEGISCAFVPFTTSVGQLIVPLSTICFGIALIDTSLLPMLGYLVDTRHVSVYGSVYAIADISYSLAYAFGPIIAGGIVGSFGFIALNILICVLNLAYTPVLLMLRNVYVYKSIDGKPAEQSSLQPNGKPNENHPMSVLNSNNSGWGEGGGADGYGSMAAGGQESSLHGQPGGYQQQGGDVPATAVGKPAFDPSILNGKLPEEQKEFVVICVSGLRHSCQ</sequence>
<feature type="transmembrane region" description="Helical" evidence="9">
    <location>
        <begin position="577"/>
        <end position="597"/>
    </location>
</feature>
<feature type="transmembrane region" description="Helical" evidence="9">
    <location>
        <begin position="460"/>
        <end position="480"/>
    </location>
</feature>
<dbReference type="GO" id="GO:0007268">
    <property type="term" value="P:chemical synaptic transmission"/>
    <property type="evidence" value="ECO:0007669"/>
    <property type="project" value="TreeGrafter"/>
</dbReference>
<accession>A0A915ECS0</accession>
<evidence type="ECO:0000313" key="10">
    <source>
        <dbReference type="Proteomes" id="UP000887574"/>
    </source>
</evidence>
<name>A0A915ECS0_9BILA</name>
<feature type="transmembrane region" description="Helical" evidence="9">
    <location>
        <begin position="389"/>
        <end position="408"/>
    </location>
</feature>
<organism evidence="10 11">
    <name type="scientific">Ditylenchus dipsaci</name>
    <dbReference type="NCBI Taxonomy" id="166011"/>
    <lineage>
        <taxon>Eukaryota</taxon>
        <taxon>Metazoa</taxon>
        <taxon>Ecdysozoa</taxon>
        <taxon>Nematoda</taxon>
        <taxon>Chromadorea</taxon>
        <taxon>Rhabditida</taxon>
        <taxon>Tylenchina</taxon>
        <taxon>Tylenchomorpha</taxon>
        <taxon>Sphaerularioidea</taxon>
        <taxon>Anguinidae</taxon>
        <taxon>Anguininae</taxon>
        <taxon>Ditylenchus</taxon>
    </lineage>
</organism>
<dbReference type="InterPro" id="IPR011701">
    <property type="entry name" value="MFS"/>
</dbReference>
<evidence type="ECO:0000256" key="5">
    <source>
        <dbReference type="ARBA" id="ARBA00022989"/>
    </source>
</evidence>
<evidence type="ECO:0000256" key="3">
    <source>
        <dbReference type="ARBA" id="ARBA00022692"/>
    </source>
</evidence>
<dbReference type="PANTHER" id="PTHR23506">
    <property type="entry name" value="GH10249P"/>
    <property type="match status" value="1"/>
</dbReference>
<dbReference type="GO" id="GO:0043195">
    <property type="term" value="C:terminal bouton"/>
    <property type="evidence" value="ECO:0007669"/>
    <property type="project" value="TreeGrafter"/>
</dbReference>
<proteinExistence type="predicted"/>